<dbReference type="Proteomes" id="UP000236151">
    <property type="component" value="Unassembled WGS sequence"/>
</dbReference>
<comment type="caution">
    <text evidence="2">The sequence shown here is derived from an EMBL/GenBank/DDBJ whole genome shotgun (WGS) entry which is preliminary data.</text>
</comment>
<organism evidence="2 3">
    <name type="scientific">Clostridium thermosuccinogenes</name>
    <dbReference type="NCBI Taxonomy" id="84032"/>
    <lineage>
        <taxon>Bacteria</taxon>
        <taxon>Bacillati</taxon>
        <taxon>Bacillota</taxon>
        <taxon>Clostridia</taxon>
        <taxon>Eubacteriales</taxon>
        <taxon>Clostridiaceae</taxon>
        <taxon>Clostridium</taxon>
    </lineage>
</organism>
<keyword evidence="3" id="KW-1185">Reference proteome</keyword>
<dbReference type="KEGG" id="cthd:CDO33_16720"/>
<evidence type="ECO:0000313" key="3">
    <source>
        <dbReference type="Proteomes" id="UP000236151"/>
    </source>
</evidence>
<sequence length="78" mass="8881">MADIKFDIVKSFGVISEGKDGWKKEVNLVSWNGRKPKLDIREWDENHEKMSKGITLTASEVAELKKILAGLDEDSFEE</sequence>
<protein>
    <recommendedName>
        <fullName evidence="1">Transcriptional coactivator p15 (PC4) C-terminal domain-containing protein</fullName>
    </recommendedName>
</protein>
<accession>A0A2K2FN87</accession>
<dbReference type="AlphaFoldDB" id="A0A2K2FN87"/>
<dbReference type="RefSeq" id="WP_103079795.1">
    <property type="nucleotide sequence ID" value="NZ_CP021850.1"/>
</dbReference>
<gene>
    <name evidence="2" type="ORF">CDQ84_00730</name>
</gene>
<dbReference type="PIRSF" id="PIRSF037246">
    <property type="entry name" value="UCP037246"/>
    <property type="match status" value="1"/>
</dbReference>
<evidence type="ECO:0000259" key="1">
    <source>
        <dbReference type="Pfam" id="PF02229"/>
    </source>
</evidence>
<dbReference type="EMBL" id="NIOJ01000001">
    <property type="protein sequence ID" value="PNU01566.1"/>
    <property type="molecule type" value="Genomic_DNA"/>
</dbReference>
<dbReference type="Gene3D" id="2.30.31.70">
    <property type="match status" value="1"/>
</dbReference>
<reference evidence="2 3" key="1">
    <citation type="submission" date="2017-06" db="EMBL/GenBank/DDBJ databases">
        <title>Investigating the central metabolism of Clostridium thermosuccinogenes.</title>
        <authorList>
            <person name="Koendjbiharie J.G."/>
            <person name="van Kranenburg R."/>
        </authorList>
    </citation>
    <scope>NUCLEOTIDE SEQUENCE [LARGE SCALE GENOMIC DNA]</scope>
    <source>
        <strain evidence="2 3">DSM 5806</strain>
    </source>
</reference>
<dbReference type="InterPro" id="IPR003173">
    <property type="entry name" value="PC4_C"/>
</dbReference>
<proteinExistence type="predicted"/>
<dbReference type="InterPro" id="IPR017154">
    <property type="entry name" value="PC4-like"/>
</dbReference>
<dbReference type="Pfam" id="PF02229">
    <property type="entry name" value="PC4"/>
    <property type="match status" value="1"/>
</dbReference>
<dbReference type="OrthoDB" id="7067273at2"/>
<feature type="domain" description="Transcriptional coactivator p15 (PC4) C-terminal" evidence="1">
    <location>
        <begin position="20"/>
        <end position="67"/>
    </location>
</feature>
<dbReference type="GO" id="GO:0003677">
    <property type="term" value="F:DNA binding"/>
    <property type="evidence" value="ECO:0007669"/>
    <property type="project" value="InterPro"/>
</dbReference>
<evidence type="ECO:0000313" key="2">
    <source>
        <dbReference type="EMBL" id="PNU01566.1"/>
    </source>
</evidence>
<name>A0A2K2FN87_9CLOT</name>
<dbReference type="GO" id="GO:0006355">
    <property type="term" value="P:regulation of DNA-templated transcription"/>
    <property type="evidence" value="ECO:0007669"/>
    <property type="project" value="InterPro"/>
</dbReference>